<dbReference type="Proteomes" id="UP001163105">
    <property type="component" value="Unassembled WGS sequence"/>
</dbReference>
<dbReference type="PROSITE" id="PS50294">
    <property type="entry name" value="WD_REPEATS_REGION"/>
    <property type="match status" value="6"/>
</dbReference>
<dbReference type="PANTHER" id="PTHR19854">
    <property type="entry name" value="TRANSDUCIN BETA-LIKE 3"/>
    <property type="match status" value="1"/>
</dbReference>
<feature type="compositionally biased region" description="Basic residues" evidence="5">
    <location>
        <begin position="33"/>
        <end position="50"/>
    </location>
</feature>
<feature type="repeat" description="WD" evidence="4">
    <location>
        <begin position="292"/>
        <end position="333"/>
    </location>
</feature>
<dbReference type="Gene3D" id="2.130.10.10">
    <property type="entry name" value="YVTN repeat-like/Quinoprotein amine dehydrogenase"/>
    <property type="match status" value="3"/>
</dbReference>
<feature type="region of interest" description="Disordered" evidence="5">
    <location>
        <begin position="1"/>
        <end position="59"/>
    </location>
</feature>
<feature type="region of interest" description="Disordered" evidence="5">
    <location>
        <begin position="214"/>
        <end position="240"/>
    </location>
</feature>
<dbReference type="PROSITE" id="PS50082">
    <property type="entry name" value="WD_REPEATS_2"/>
    <property type="match status" value="7"/>
</dbReference>
<dbReference type="InterPro" id="IPR020472">
    <property type="entry name" value="WD40_PAC1"/>
</dbReference>
<dbReference type="InterPro" id="IPR011047">
    <property type="entry name" value="Quinoprotein_ADH-like_sf"/>
</dbReference>
<dbReference type="InterPro" id="IPR019775">
    <property type="entry name" value="WD40_repeat_CS"/>
</dbReference>
<keyword evidence="7" id="KW-1185">Reference proteome</keyword>
<dbReference type="InterPro" id="IPR001680">
    <property type="entry name" value="WD40_rpt"/>
</dbReference>
<reference evidence="6" key="1">
    <citation type="submission" date="2023-01" db="EMBL/GenBank/DDBJ databases">
        <title>The growth and conidiation of Purpureocillium lavendulum are regulated by nitrogen source and histone H3K14 acetylation.</title>
        <authorList>
            <person name="Tang P."/>
            <person name="Han J."/>
            <person name="Zhang C."/>
            <person name="Tang P."/>
            <person name="Qi F."/>
            <person name="Zhang K."/>
            <person name="Liang L."/>
        </authorList>
    </citation>
    <scope>NUCLEOTIDE SEQUENCE</scope>
    <source>
        <strain evidence="6">YMF1.00683</strain>
    </source>
</reference>
<dbReference type="PRINTS" id="PR00320">
    <property type="entry name" value="GPROTEINBRPT"/>
</dbReference>
<accession>A0AB34FR39</accession>
<evidence type="ECO:0000256" key="1">
    <source>
        <dbReference type="ARBA" id="ARBA00022574"/>
    </source>
</evidence>
<evidence type="ECO:0000313" key="7">
    <source>
        <dbReference type="Proteomes" id="UP001163105"/>
    </source>
</evidence>
<proteinExistence type="predicted"/>
<feature type="repeat" description="WD" evidence="4">
    <location>
        <begin position="462"/>
        <end position="503"/>
    </location>
</feature>
<dbReference type="EMBL" id="JAQHRD010000004">
    <property type="protein sequence ID" value="KAJ6441365.1"/>
    <property type="molecule type" value="Genomic_DNA"/>
</dbReference>
<sequence>MGSLCSKQQTDDEHELATRPGRNANGANAAPRTTRRHGIGTNRGRKHKANRQTLPSIRVVSVSVASTTVRQDGAAPLGDEGNRDENQTAPPPVRVVSMAEVAARTALLLEQRAAQAATGSPASPGSPSSGLESGPAKPQNGDIATSETSQLPGKKTVRLSTLHAEVISSALKTGDTEITQVTDLFDSVDMIIEDPMGFTARSRSRSSWVTARQDGVAVPQARSNPGEYATPPSSAPPEPFRPYDTNPKVFRGHERSVRAVVFSADGKRLVSGSDDRNICLWDLSTGQAQKMTNFHIGSVCTLAVSSDGNFLVSGSSDGEVRRWELHDSLLLVETLSVPTRISSWTISKDSRYLVMAGEDHRIRVWDMGSAEIRRRRSWRAERVSSVAVSPDNRYMASGFLDGTLRVWTLSGTLVEALSDHADSVNGVAFSPCSSCLASCSSDQTVILWHVSPEAQVKKLHTLHEHQWGVFCVAFNYKGDRVASGSLDDTIIVWQVETGHQLQVIRGHTSTITCLSFSPRSNQIASGSSDKTVRIWDVEEDTCEANQNSNEQRGPLNVPETGAV</sequence>
<feature type="region of interest" description="Disordered" evidence="5">
    <location>
        <begin position="72"/>
        <end position="94"/>
    </location>
</feature>
<feature type="repeat" description="WD" evidence="4">
    <location>
        <begin position="383"/>
        <end position="410"/>
    </location>
</feature>
<dbReference type="Pfam" id="PF00400">
    <property type="entry name" value="WD40"/>
    <property type="match status" value="7"/>
</dbReference>
<name>A0AB34FR39_9HYPO</name>
<feature type="region of interest" description="Disordered" evidence="5">
    <location>
        <begin position="113"/>
        <end position="155"/>
    </location>
</feature>
<gene>
    <name evidence="6" type="ORF">O9K51_04913</name>
</gene>
<feature type="compositionally biased region" description="Low complexity" evidence="5">
    <location>
        <begin position="18"/>
        <end position="32"/>
    </location>
</feature>
<feature type="compositionally biased region" description="Low complexity" evidence="5">
    <location>
        <begin position="113"/>
        <end position="136"/>
    </location>
</feature>
<feature type="repeat" description="WD" evidence="4">
    <location>
        <begin position="417"/>
        <end position="458"/>
    </location>
</feature>
<keyword evidence="2" id="KW-0677">Repeat</keyword>
<dbReference type="CDD" id="cd00200">
    <property type="entry name" value="WD40"/>
    <property type="match status" value="1"/>
</dbReference>
<dbReference type="AlphaFoldDB" id="A0AB34FR39"/>
<evidence type="ECO:0000256" key="2">
    <source>
        <dbReference type="ARBA" id="ARBA00022737"/>
    </source>
</evidence>
<organism evidence="6 7">
    <name type="scientific">Purpureocillium lavendulum</name>
    <dbReference type="NCBI Taxonomy" id="1247861"/>
    <lineage>
        <taxon>Eukaryota</taxon>
        <taxon>Fungi</taxon>
        <taxon>Dikarya</taxon>
        <taxon>Ascomycota</taxon>
        <taxon>Pezizomycotina</taxon>
        <taxon>Sordariomycetes</taxon>
        <taxon>Hypocreomycetidae</taxon>
        <taxon>Hypocreales</taxon>
        <taxon>Ophiocordycipitaceae</taxon>
        <taxon>Purpureocillium</taxon>
    </lineage>
</organism>
<evidence type="ECO:0000256" key="3">
    <source>
        <dbReference type="ARBA" id="ARBA00037338"/>
    </source>
</evidence>
<evidence type="ECO:0000256" key="5">
    <source>
        <dbReference type="SAM" id="MobiDB-lite"/>
    </source>
</evidence>
<dbReference type="SMART" id="SM00320">
    <property type="entry name" value="WD40"/>
    <property type="match status" value="7"/>
</dbReference>
<dbReference type="InterPro" id="IPR015943">
    <property type="entry name" value="WD40/YVTN_repeat-like_dom_sf"/>
</dbReference>
<feature type="compositionally biased region" description="Polar residues" evidence="5">
    <location>
        <begin position="142"/>
        <end position="151"/>
    </location>
</feature>
<evidence type="ECO:0000256" key="4">
    <source>
        <dbReference type="PROSITE-ProRule" id="PRU00221"/>
    </source>
</evidence>
<keyword evidence="1 4" id="KW-0853">WD repeat</keyword>
<dbReference type="SUPFAM" id="SSF50998">
    <property type="entry name" value="Quinoprotein alcohol dehydrogenase-like"/>
    <property type="match status" value="1"/>
</dbReference>
<feature type="region of interest" description="Disordered" evidence="5">
    <location>
        <begin position="543"/>
        <end position="563"/>
    </location>
</feature>
<feature type="repeat" description="WD" evidence="4">
    <location>
        <begin position="250"/>
        <end position="291"/>
    </location>
</feature>
<protein>
    <submittedName>
        <fullName evidence="6">AC transposase</fullName>
    </submittedName>
</protein>
<feature type="repeat" description="WD" evidence="4">
    <location>
        <begin position="341"/>
        <end position="375"/>
    </location>
</feature>
<dbReference type="PROSITE" id="PS00678">
    <property type="entry name" value="WD_REPEATS_1"/>
    <property type="match status" value="3"/>
</dbReference>
<feature type="repeat" description="WD" evidence="4">
    <location>
        <begin position="504"/>
        <end position="545"/>
    </location>
</feature>
<comment type="caution">
    <text evidence="6">The sequence shown here is derived from an EMBL/GenBank/DDBJ whole genome shotgun (WGS) entry which is preliminary data.</text>
</comment>
<evidence type="ECO:0000313" key="6">
    <source>
        <dbReference type="EMBL" id="KAJ6441365.1"/>
    </source>
</evidence>
<comment type="function">
    <text evidence="3">Component of the ASTRA complex involved in chromatin remodeling.</text>
</comment>